<dbReference type="OrthoDB" id="9802240at2"/>
<reference evidence="4 5" key="1">
    <citation type="journal article" date="2019" name="ISME J.">
        <title>Deianiraea, an extracellular bacterium associated with the ciliate Paramecium, suggests an alternative scenario for the evolution of Rickettsiales.</title>
        <authorList>
            <person name="Castelli M."/>
            <person name="Sabaneyeva E."/>
            <person name="Lanzoni O."/>
            <person name="Lebedeva N."/>
            <person name="Floriano A.M."/>
            <person name="Gaiarsa S."/>
            <person name="Benken K."/>
            <person name="Modeo L."/>
            <person name="Bandi C."/>
            <person name="Potekhin A."/>
            <person name="Sassera D."/>
            <person name="Petroni G."/>
        </authorList>
    </citation>
    <scope>NUCLEOTIDE SEQUENCE [LARGE SCALE GENOMIC DNA]</scope>
    <source>
        <strain evidence="4">CyL4-1</strain>
    </source>
</reference>
<accession>A0A5B8XDJ3</accession>
<evidence type="ECO:0000256" key="1">
    <source>
        <dbReference type="ARBA" id="ARBA00009820"/>
    </source>
</evidence>
<dbReference type="PANTHER" id="PTHR36842:SF1">
    <property type="entry name" value="PROTEIN TOLB"/>
    <property type="match status" value="1"/>
</dbReference>
<dbReference type="PANTHER" id="PTHR36842">
    <property type="entry name" value="PROTEIN TOLB HOMOLOG"/>
    <property type="match status" value="1"/>
</dbReference>
<dbReference type="InterPro" id="IPR011042">
    <property type="entry name" value="6-blade_b-propeller_TolB-like"/>
</dbReference>
<keyword evidence="3" id="KW-0131">Cell cycle</keyword>
<dbReference type="SUPFAM" id="SSF52964">
    <property type="entry name" value="TolB, N-terminal domain"/>
    <property type="match status" value="1"/>
</dbReference>
<dbReference type="InterPro" id="IPR011659">
    <property type="entry name" value="WD40"/>
</dbReference>
<keyword evidence="2" id="KW-0132">Cell division</keyword>
<dbReference type="GO" id="GO:0051301">
    <property type="term" value="P:cell division"/>
    <property type="evidence" value="ECO:0007669"/>
    <property type="project" value="UniProtKB-KW"/>
</dbReference>
<dbReference type="EMBL" id="CP029077">
    <property type="protein sequence ID" value="QED23429.1"/>
    <property type="molecule type" value="Genomic_DNA"/>
</dbReference>
<proteinExistence type="inferred from homology"/>
<comment type="similarity">
    <text evidence="1">Belongs to the TolB family.</text>
</comment>
<keyword evidence="5" id="KW-1185">Reference proteome</keyword>
<evidence type="ECO:0000313" key="4">
    <source>
        <dbReference type="EMBL" id="QED23429.1"/>
    </source>
</evidence>
<organism evidence="4 5">
    <name type="scientific">Candidatus Deianiraea vastatrix</name>
    <dbReference type="NCBI Taxonomy" id="2163644"/>
    <lineage>
        <taxon>Bacteria</taxon>
        <taxon>Pseudomonadati</taxon>
        <taxon>Pseudomonadota</taxon>
        <taxon>Alphaproteobacteria</taxon>
        <taxon>Rickettsiales</taxon>
        <taxon>Candidatus Deianiraeaceae</taxon>
        <taxon>Candidatus Deianiraea</taxon>
    </lineage>
</organism>
<dbReference type="Pfam" id="PF07676">
    <property type="entry name" value="PD40"/>
    <property type="match status" value="2"/>
</dbReference>
<evidence type="ECO:0000256" key="2">
    <source>
        <dbReference type="ARBA" id="ARBA00022618"/>
    </source>
</evidence>
<dbReference type="RefSeq" id="WP_161982831.1">
    <property type="nucleotide sequence ID" value="NZ_CP029077.1"/>
</dbReference>
<dbReference type="Proteomes" id="UP000321934">
    <property type="component" value="Chromosome"/>
</dbReference>
<dbReference type="Gene3D" id="2.120.10.30">
    <property type="entry name" value="TolB, C-terminal domain"/>
    <property type="match status" value="1"/>
</dbReference>
<dbReference type="SUPFAM" id="SSF69304">
    <property type="entry name" value="Tricorn protease N-terminal domain"/>
    <property type="match status" value="1"/>
</dbReference>
<name>A0A5B8XDJ3_9RICK</name>
<sequence length="437" mass="49159">MKIVFLIILVIFLPLKAMAFETIDIEKLYGNTIPVSISTIGQEQNTKLEKILNSVTDVISQDLQTTVDMEYKGLLNYTMDANILNLKKYNYDGIAYNINVNVFQMPSEADKYVIEVRVYDVKNESVLTEKKYAFKEDNIRKTSHIVTDISYFAMTGKIGYFQSKIVYSSSDVVKNKNSKKSIYIIDQDGYGEKLLLQGGILNSPIIDSKKNALMYIDMTTGEPFLKAVNIFTQEKISLDKVYPSLSGKKYTSSPSLCKNDNCLILTNLLEDGSSIIKLSSKGDESTIVNKSETINTSGSTSPDDQMLVFESNYEGRRNLYVSDISAIQMTKLLVGNDGIYAEPSWSPDGNWICFTKLRNGIFHIGIIRPDGTDEQILYSSYMLENPMWLPNSDGIIFVEKKSLSSKTTLVMIDLSGRIVRKIKTTTGATSPFMWIIK</sequence>
<evidence type="ECO:0000313" key="5">
    <source>
        <dbReference type="Proteomes" id="UP000321934"/>
    </source>
</evidence>
<protein>
    <submittedName>
        <fullName evidence="4">Protein TolB</fullName>
    </submittedName>
</protein>
<gene>
    <name evidence="4" type="ORF">Deia_00635</name>
</gene>
<dbReference type="AlphaFoldDB" id="A0A5B8XDJ3"/>
<dbReference type="Gene3D" id="3.40.50.10070">
    <property type="entry name" value="TolB, N-terminal domain"/>
    <property type="match status" value="1"/>
</dbReference>
<evidence type="ECO:0000256" key="3">
    <source>
        <dbReference type="ARBA" id="ARBA00023306"/>
    </source>
</evidence>